<dbReference type="PANTHER" id="PTHR18968:SF120">
    <property type="entry name" value="ACETOLACTATE SYNTHASE LARGE SUBUNIT"/>
    <property type="match status" value="1"/>
</dbReference>
<evidence type="ECO:0000256" key="2">
    <source>
        <dbReference type="ARBA" id="ARBA00023052"/>
    </source>
</evidence>
<protein>
    <submittedName>
        <fullName evidence="7">Thiamine pyrophosphate protein</fullName>
    </submittedName>
</protein>
<dbReference type="CDD" id="cd07035">
    <property type="entry name" value="TPP_PYR_POX_like"/>
    <property type="match status" value="1"/>
</dbReference>
<dbReference type="Pfam" id="PF02775">
    <property type="entry name" value="TPP_enzyme_C"/>
    <property type="match status" value="1"/>
</dbReference>
<dbReference type="InterPro" id="IPR012000">
    <property type="entry name" value="Thiamin_PyroP_enz_cen_dom"/>
</dbReference>
<organism evidence="7 8">
    <name type="scientific">Noviherbaspirillum aridicola</name>
    <dbReference type="NCBI Taxonomy" id="2849687"/>
    <lineage>
        <taxon>Bacteria</taxon>
        <taxon>Pseudomonadati</taxon>
        <taxon>Pseudomonadota</taxon>
        <taxon>Betaproteobacteria</taxon>
        <taxon>Burkholderiales</taxon>
        <taxon>Oxalobacteraceae</taxon>
        <taxon>Noviherbaspirillum</taxon>
    </lineage>
</organism>
<evidence type="ECO:0000256" key="3">
    <source>
        <dbReference type="RuleBase" id="RU362132"/>
    </source>
</evidence>
<name>A0ABQ4Q239_9BURK</name>
<dbReference type="InterPro" id="IPR029061">
    <property type="entry name" value="THDP-binding"/>
</dbReference>
<reference evidence="7 8" key="1">
    <citation type="journal article" date="2022" name="Int. J. Syst. Evol. Microbiol.">
        <title>Noviherbaspirillum aridicola sp. nov., isolated from an arid soil in Pakistan.</title>
        <authorList>
            <person name="Khan I.U."/>
            <person name="Saqib M."/>
            <person name="Amin A."/>
            <person name="Hussain F."/>
            <person name="Li L."/>
            <person name="Liu Y.H."/>
            <person name="Fang B.Z."/>
            <person name="Ahmed I."/>
            <person name="Li W.J."/>
        </authorList>
    </citation>
    <scope>NUCLEOTIDE SEQUENCE [LARGE SCALE GENOMIC DNA]</scope>
    <source>
        <strain evidence="7 8">NCCP-691</strain>
    </source>
</reference>
<evidence type="ECO:0000259" key="4">
    <source>
        <dbReference type="Pfam" id="PF00205"/>
    </source>
</evidence>
<dbReference type="InterPro" id="IPR029035">
    <property type="entry name" value="DHS-like_NAD/FAD-binding_dom"/>
</dbReference>
<dbReference type="Pfam" id="PF00205">
    <property type="entry name" value="TPP_enzyme_M"/>
    <property type="match status" value="1"/>
</dbReference>
<dbReference type="SUPFAM" id="SSF52467">
    <property type="entry name" value="DHS-like NAD/FAD-binding domain"/>
    <property type="match status" value="1"/>
</dbReference>
<evidence type="ECO:0000259" key="5">
    <source>
        <dbReference type="Pfam" id="PF02775"/>
    </source>
</evidence>
<dbReference type="NCBIfam" id="NF006052">
    <property type="entry name" value="PRK08199.1"/>
    <property type="match status" value="1"/>
</dbReference>
<dbReference type="Gene3D" id="3.40.50.970">
    <property type="match status" value="2"/>
</dbReference>
<keyword evidence="8" id="KW-1185">Reference proteome</keyword>
<feature type="domain" description="Thiamine pyrophosphate enzyme central" evidence="4">
    <location>
        <begin position="210"/>
        <end position="342"/>
    </location>
</feature>
<dbReference type="InterPro" id="IPR045229">
    <property type="entry name" value="TPP_enz"/>
</dbReference>
<dbReference type="PANTHER" id="PTHR18968">
    <property type="entry name" value="THIAMINE PYROPHOSPHATE ENZYMES"/>
    <property type="match status" value="1"/>
</dbReference>
<comment type="caution">
    <text evidence="7">The sequence shown here is derived from an EMBL/GenBank/DDBJ whole genome shotgun (WGS) entry which is preliminary data.</text>
</comment>
<dbReference type="Proteomes" id="UP000887222">
    <property type="component" value="Unassembled WGS sequence"/>
</dbReference>
<dbReference type="SUPFAM" id="SSF52518">
    <property type="entry name" value="Thiamin diphosphate-binding fold (THDP-binding)"/>
    <property type="match status" value="2"/>
</dbReference>
<dbReference type="CDD" id="cd00568">
    <property type="entry name" value="TPP_enzymes"/>
    <property type="match status" value="1"/>
</dbReference>
<dbReference type="Gene3D" id="3.40.50.1220">
    <property type="entry name" value="TPP-binding domain"/>
    <property type="match status" value="1"/>
</dbReference>
<evidence type="ECO:0000256" key="1">
    <source>
        <dbReference type="ARBA" id="ARBA00007812"/>
    </source>
</evidence>
<keyword evidence="2 3" id="KW-0786">Thiamine pyrophosphate</keyword>
<accession>A0ABQ4Q239</accession>
<evidence type="ECO:0000313" key="7">
    <source>
        <dbReference type="EMBL" id="GIZ50915.1"/>
    </source>
</evidence>
<dbReference type="EMBL" id="BPMK01000003">
    <property type="protein sequence ID" value="GIZ50915.1"/>
    <property type="molecule type" value="Genomic_DNA"/>
</dbReference>
<evidence type="ECO:0000313" key="8">
    <source>
        <dbReference type="Proteomes" id="UP000887222"/>
    </source>
</evidence>
<feature type="domain" description="Thiamine pyrophosphate enzyme TPP-binding" evidence="5">
    <location>
        <begin position="407"/>
        <end position="560"/>
    </location>
</feature>
<sequence>MRPRIFCYVSVLSSTVINMPESRTGGRILVDALRTHGVDLVFGVPGESYLAVLDALHDSPIRFIINRHEGGAAFMADSYGKLTGRPGVCFVTRGPGATNAAIGVHTAQQDSTPMILFIGQVGNDFVEREAFQEIDYRRMFGSMVKWAAQIDRADRIPEYVAHAFQRATSGRPGPVVLALPEDMLADSAAVADARPYQPVQAAPSAAQMTRLREMLAAARHPLLLLGGSGWDAQACEDLRRFAEANALPVACAFRFQDLFDNRHPHYVGDVGIGINPQLARRVRESDLILALGPRLGEMTTGGYTLLEPPCPRQKLIHVLTGAEELGRVYQADLMINSGMPQLAAALAALPPVDAGARRASVAQARAEYEAWQQEPPVFRQTDAPLNLWQVVQTLQSALPADTILTNGAGNFATWAHRFWRYGGLRTQLAPTSGAMGYGVPAAVAAAIVSAHQGRPRMVLNFAGDGDFLMTGQELATAVQYGAPALFIVFNNGAYGTIRMHQEREFPGRVSGTGLRNPDFAALAKSYGAHGESVAATADFGPALRRALDYMQDQGLPALIELRYDTELITPGASLSAIREAALAARGN</sequence>
<dbReference type="InterPro" id="IPR011766">
    <property type="entry name" value="TPP_enzyme_TPP-bd"/>
</dbReference>
<gene>
    <name evidence="7" type="primary">ilvG</name>
    <name evidence="7" type="ORF">NCCP691_09290</name>
</gene>
<dbReference type="Pfam" id="PF02776">
    <property type="entry name" value="TPP_enzyme_N"/>
    <property type="match status" value="1"/>
</dbReference>
<feature type="domain" description="Thiamine pyrophosphate enzyme N-terminal TPP-binding" evidence="6">
    <location>
        <begin position="24"/>
        <end position="136"/>
    </location>
</feature>
<evidence type="ECO:0000259" key="6">
    <source>
        <dbReference type="Pfam" id="PF02776"/>
    </source>
</evidence>
<comment type="similarity">
    <text evidence="1 3">Belongs to the TPP enzyme family.</text>
</comment>
<proteinExistence type="inferred from homology"/>
<dbReference type="InterPro" id="IPR012001">
    <property type="entry name" value="Thiamin_PyroP_enz_TPP-bd_dom"/>
</dbReference>